<dbReference type="STRING" id="98403.A0A151GR47"/>
<evidence type="ECO:0000259" key="2">
    <source>
        <dbReference type="PROSITE" id="PS50181"/>
    </source>
</evidence>
<dbReference type="EMBL" id="LAYC01000001">
    <property type="protein sequence ID" value="KYK59576.1"/>
    <property type="molecule type" value="Genomic_DNA"/>
</dbReference>
<dbReference type="PANTHER" id="PTHR10223">
    <property type="entry name" value="26S PROTEASOME NON-ATPASE REGULATORY SUBUNIT 4"/>
    <property type="match status" value="1"/>
</dbReference>
<dbReference type="PANTHER" id="PTHR10223:SF2">
    <property type="entry name" value="F-BOX AND WD DOMAIN PROTEIN (AFU_ORTHOLOGUE AFUA_6G11400)"/>
    <property type="match status" value="1"/>
</dbReference>
<dbReference type="InterPro" id="IPR027040">
    <property type="entry name" value="PSMD4"/>
</dbReference>
<feature type="region of interest" description="Disordered" evidence="1">
    <location>
        <begin position="634"/>
        <end position="654"/>
    </location>
</feature>
<dbReference type="SMART" id="SM00726">
    <property type="entry name" value="UIM"/>
    <property type="match status" value="3"/>
</dbReference>
<evidence type="ECO:0000256" key="1">
    <source>
        <dbReference type="SAM" id="MobiDB-lite"/>
    </source>
</evidence>
<comment type="caution">
    <text evidence="3">The sequence shown here is derived from an EMBL/GenBank/DDBJ whole genome shotgun (WGS) entry which is preliminary data.</text>
</comment>
<dbReference type="Gene3D" id="1.20.1280.50">
    <property type="match status" value="1"/>
</dbReference>
<dbReference type="InParanoid" id="A0A151GR47"/>
<accession>A0A151GR47</accession>
<gene>
    <name evidence="3" type="ORF">DCS_00708</name>
</gene>
<dbReference type="PROSITE" id="PS50181">
    <property type="entry name" value="FBOX"/>
    <property type="match status" value="1"/>
</dbReference>
<dbReference type="RefSeq" id="XP_040658928.1">
    <property type="nucleotide sequence ID" value="XM_040798045.1"/>
</dbReference>
<reference evidence="3 4" key="1">
    <citation type="journal article" date="2016" name="Sci. Rep.">
        <title>Insights into Adaptations to a Near-Obligate Nematode Endoparasitic Lifestyle from the Finished Genome of Drechmeria coniospora.</title>
        <authorList>
            <person name="Zhang L."/>
            <person name="Zhou Z."/>
            <person name="Guo Q."/>
            <person name="Fokkens L."/>
            <person name="Miskei M."/>
            <person name="Pocsi I."/>
            <person name="Zhang W."/>
            <person name="Chen M."/>
            <person name="Wang L."/>
            <person name="Sun Y."/>
            <person name="Donzelli B.G."/>
            <person name="Gibson D.M."/>
            <person name="Nelson D.R."/>
            <person name="Luo J.G."/>
            <person name="Rep M."/>
            <person name="Liu H."/>
            <person name="Yang S."/>
            <person name="Wang J."/>
            <person name="Krasnoff S.B."/>
            <person name="Xu Y."/>
            <person name="Molnar I."/>
            <person name="Lin M."/>
        </authorList>
    </citation>
    <scope>NUCLEOTIDE SEQUENCE [LARGE SCALE GENOMIC DNA]</scope>
    <source>
        <strain evidence="3 4">ARSEF 6962</strain>
    </source>
</reference>
<dbReference type="InterPro" id="IPR003903">
    <property type="entry name" value="UIM_dom"/>
</dbReference>
<feature type="compositionally biased region" description="Acidic residues" evidence="1">
    <location>
        <begin position="1007"/>
        <end position="1017"/>
    </location>
</feature>
<feature type="region of interest" description="Disordered" evidence="1">
    <location>
        <begin position="226"/>
        <end position="248"/>
    </location>
</feature>
<dbReference type="SUPFAM" id="SSF81383">
    <property type="entry name" value="F-box domain"/>
    <property type="match status" value="1"/>
</dbReference>
<dbReference type="GO" id="GO:0031593">
    <property type="term" value="F:polyubiquitin modification-dependent protein binding"/>
    <property type="evidence" value="ECO:0007669"/>
    <property type="project" value="TreeGrafter"/>
</dbReference>
<proteinExistence type="predicted"/>
<dbReference type="GO" id="GO:0005829">
    <property type="term" value="C:cytosol"/>
    <property type="evidence" value="ECO:0007669"/>
    <property type="project" value="TreeGrafter"/>
</dbReference>
<sequence>MQREAAESREQGPQIPNDPKSSNLAHDGLLDHLHRVPSLGSGSSRAASPPSIPDDDDLDASRPARKPDELNLGTPRTVFGQRIIDYENALAPPPRPKHARAFDAARHSDPTNAVQLTHLPNEILTHVFSHLHPDSHSSVALVSKRFYALVASPHAWRMAFMRYFPGHTCLGTNAFKVEANASAESPTDHSTSSESESRFFGRLTPLASWRSEYLFRTRLMRNLMRGKPGISHEGVGPAGSRDRSSKKKSAVLTFNSKLPSPITNLDAHLPGDKTMASRAIHGAGELAVATMSNPTSGKMEKWGLQDPFFAALLHETAPNLVPYGLGDGPAACPNRMDVSQAYGMLAGEGFPGGRAYFRAGEKLSGPGRYLAVESTDLAETYPDIPHIPDMLDSISSVWIAKSSAVPATTLSMCGMLTGSALGLVTAFSLGSEANRPVYGDGDMTARWVLSPGVPIVSLKVDDSYSTRRKASARLWAVALNALGEVYYLVDVPKPASMHNRPNVDRTRAANHVWLAGRSASWRLIEGTRRVARHHDSNHAAPASTHSPAWLLNSMERSNDQLAAEVRETERFFHHRPAHFRKLYHGWDMQRKLEVDFAADDGQGAGECILVIDCGLAEGQPARVRRFTRALQPTLLSHGEGNERDPSAGSASTAHASSLFGTQMSDLPPSPKLPFRAAAPLPDDWSCSSLHLNCHAHCTITASDLDRSTCSLLTLSEDPLQVQGEAGTASASSDEANAVAREIPGRRARLFAIGTKAGAVLAWNAREVGGPRGIRPVRVIQTESPEISCVAVSALYLVHGGSDGLAQAWDILASTSDAIRTINPRSNRRVPRHPIAMNPASWDRSHSAVGAIYLDPDATILRGVLSVGAYLRYWTYSSSGDATGRKRRHRHADMHGRIASRRLGETVSGYIAAEAAELRRENEHRAREHSRLRKHFGLGALGDLTEEEALRYAQLVSEESYLRAEQHRAIDSAADASHEMASFVEASTDAATPEPSATTGACLPPDTVADDDGDDDDEADFEQQIQDAIRLSLLDEEVTNAGAFSGGDSSGGFDYAIRVKPKSGRKCKRSSSPDHSPYADHSPITFGKPGSSQPVANEDESLALAIRLSLQYQNVPPSPSPSASSVQDDGALSSNVNAMGMRKREAE</sequence>
<keyword evidence="4" id="KW-1185">Reference proteome</keyword>
<dbReference type="GO" id="GO:0008540">
    <property type="term" value="C:proteasome regulatory particle, base subcomplex"/>
    <property type="evidence" value="ECO:0007669"/>
    <property type="project" value="TreeGrafter"/>
</dbReference>
<dbReference type="AlphaFoldDB" id="A0A151GR47"/>
<dbReference type="GeneID" id="63713351"/>
<dbReference type="InterPro" id="IPR001810">
    <property type="entry name" value="F-box_dom"/>
</dbReference>
<feature type="compositionally biased region" description="Basic and acidic residues" evidence="1">
    <location>
        <begin position="1"/>
        <end position="10"/>
    </location>
</feature>
<feature type="compositionally biased region" description="Low complexity" evidence="1">
    <location>
        <begin position="37"/>
        <end position="49"/>
    </location>
</feature>
<evidence type="ECO:0000313" key="4">
    <source>
        <dbReference type="Proteomes" id="UP000076580"/>
    </source>
</evidence>
<evidence type="ECO:0000313" key="3">
    <source>
        <dbReference type="EMBL" id="KYK59576.1"/>
    </source>
</evidence>
<protein>
    <submittedName>
        <fullName evidence="3">F-box and WD domain protein</fullName>
    </submittedName>
</protein>
<feature type="compositionally biased region" description="Basic and acidic residues" evidence="1">
    <location>
        <begin position="59"/>
        <end position="69"/>
    </location>
</feature>
<feature type="region of interest" description="Disordered" evidence="1">
    <location>
        <begin position="987"/>
        <end position="1017"/>
    </location>
</feature>
<dbReference type="CDD" id="cd09917">
    <property type="entry name" value="F-box_SF"/>
    <property type="match status" value="1"/>
</dbReference>
<feature type="region of interest" description="Disordered" evidence="1">
    <location>
        <begin position="1"/>
        <end position="74"/>
    </location>
</feature>
<dbReference type="Pfam" id="PF12937">
    <property type="entry name" value="F-box-like"/>
    <property type="match status" value="1"/>
</dbReference>
<name>A0A151GR47_DRECN</name>
<feature type="domain" description="F-box" evidence="2">
    <location>
        <begin position="113"/>
        <end position="159"/>
    </location>
</feature>
<dbReference type="InterPro" id="IPR036047">
    <property type="entry name" value="F-box-like_dom_sf"/>
</dbReference>
<dbReference type="GO" id="GO:0005634">
    <property type="term" value="C:nucleus"/>
    <property type="evidence" value="ECO:0007669"/>
    <property type="project" value="TreeGrafter"/>
</dbReference>
<dbReference type="SMART" id="SM00256">
    <property type="entry name" value="FBOX"/>
    <property type="match status" value="1"/>
</dbReference>
<feature type="region of interest" description="Disordered" evidence="1">
    <location>
        <begin position="1112"/>
        <end position="1146"/>
    </location>
</feature>
<dbReference type="Proteomes" id="UP000076580">
    <property type="component" value="Chromosome 01"/>
</dbReference>
<feature type="region of interest" description="Disordered" evidence="1">
    <location>
        <begin position="1061"/>
        <end position="1099"/>
    </location>
</feature>
<organism evidence="3 4">
    <name type="scientific">Drechmeria coniospora</name>
    <name type="common">Nematophagous fungus</name>
    <name type="synonym">Meria coniospora</name>
    <dbReference type="NCBI Taxonomy" id="98403"/>
    <lineage>
        <taxon>Eukaryota</taxon>
        <taxon>Fungi</taxon>
        <taxon>Dikarya</taxon>
        <taxon>Ascomycota</taxon>
        <taxon>Pezizomycotina</taxon>
        <taxon>Sordariomycetes</taxon>
        <taxon>Hypocreomycetidae</taxon>
        <taxon>Hypocreales</taxon>
        <taxon>Ophiocordycipitaceae</taxon>
        <taxon>Drechmeria</taxon>
    </lineage>
</organism>
<dbReference type="GO" id="GO:0043161">
    <property type="term" value="P:proteasome-mediated ubiquitin-dependent protein catabolic process"/>
    <property type="evidence" value="ECO:0007669"/>
    <property type="project" value="TreeGrafter"/>
</dbReference>